<reference evidence="2" key="1">
    <citation type="submission" date="2021-03" db="EMBL/GenBank/DDBJ databases">
        <title>Genome sequencing of Bifidobacterium longum subsp. infantis JCM 7009.</title>
        <authorList>
            <person name="Kim J."/>
        </authorList>
    </citation>
    <scope>NUCLEOTIDE SEQUENCE</scope>
    <source>
        <strain evidence="2">JCM 7009</strain>
    </source>
</reference>
<accession>A0AAX1LN64</accession>
<feature type="domain" description="Lantibiotic dehydratase N-terminal" evidence="1">
    <location>
        <begin position="18"/>
        <end position="56"/>
    </location>
</feature>
<protein>
    <submittedName>
        <fullName evidence="2">Lantibiotic dehydratase</fullName>
    </submittedName>
</protein>
<proteinExistence type="predicted"/>
<dbReference type="EMBL" id="CP071248">
    <property type="protein sequence ID" value="QSP98637.1"/>
    <property type="molecule type" value="Genomic_DNA"/>
</dbReference>
<dbReference type="Proteomes" id="UP000663618">
    <property type="component" value="Chromosome"/>
</dbReference>
<dbReference type="Pfam" id="PF04738">
    <property type="entry name" value="Lant_dehydr_N"/>
    <property type="match status" value="1"/>
</dbReference>
<organism evidence="2 3">
    <name type="scientific">Bifidobacterium longum subsp. infantis</name>
    <dbReference type="NCBI Taxonomy" id="1682"/>
    <lineage>
        <taxon>Bacteria</taxon>
        <taxon>Bacillati</taxon>
        <taxon>Actinomycetota</taxon>
        <taxon>Actinomycetes</taxon>
        <taxon>Bifidobacteriales</taxon>
        <taxon>Bifidobacteriaceae</taxon>
        <taxon>Bifidobacterium</taxon>
    </lineage>
</organism>
<evidence type="ECO:0000313" key="3">
    <source>
        <dbReference type="Proteomes" id="UP000663618"/>
    </source>
</evidence>
<dbReference type="InterPro" id="IPR006827">
    <property type="entry name" value="Lant_deHydtase_N"/>
</dbReference>
<evidence type="ECO:0000259" key="1">
    <source>
        <dbReference type="Pfam" id="PF04738"/>
    </source>
</evidence>
<sequence length="108" mass="12199">MLHHFTLLSQKILQKIRRLSEQRFLKVARSALKYLSRLTTRATPFSTFATVGVLENVVSNPDGLELEVGQRRILERIAVGIDDIEKTFTLLACLPKSSRTWPAPLPLA</sequence>
<dbReference type="AlphaFoldDB" id="A0AAX1LN64"/>
<name>A0AAX1LN64_BIFLI</name>
<evidence type="ECO:0000313" key="2">
    <source>
        <dbReference type="EMBL" id="QSP98637.1"/>
    </source>
</evidence>
<gene>
    <name evidence="2" type="ORF">BLI009_05085</name>
</gene>